<keyword evidence="9" id="KW-0249">Electron transport</keyword>
<reference evidence="15 16" key="1">
    <citation type="journal article" date="2021" name="BMC Biol.">
        <title>Horizontally acquired antibacterial genes associated with adaptive radiation of ladybird beetles.</title>
        <authorList>
            <person name="Li H.S."/>
            <person name="Tang X.F."/>
            <person name="Huang Y.H."/>
            <person name="Xu Z.Y."/>
            <person name="Chen M.L."/>
            <person name="Du X.Y."/>
            <person name="Qiu B.Y."/>
            <person name="Chen P.T."/>
            <person name="Zhang W."/>
            <person name="Slipinski A."/>
            <person name="Escalona H.E."/>
            <person name="Waterhouse R.M."/>
            <person name="Zwick A."/>
            <person name="Pang H."/>
        </authorList>
    </citation>
    <scope>NUCLEOTIDE SEQUENCE [LARGE SCALE GENOMIC DNA]</scope>
    <source>
        <strain evidence="15">SYSU2018</strain>
    </source>
</reference>
<evidence type="ECO:0000256" key="14">
    <source>
        <dbReference type="ARBA" id="ARBA00032688"/>
    </source>
</evidence>
<comment type="caution">
    <text evidence="15">The sequence shown here is derived from an EMBL/GenBank/DDBJ whole genome shotgun (WGS) entry which is preliminary data.</text>
</comment>
<keyword evidence="10" id="KW-1133">Transmembrane helix</keyword>
<evidence type="ECO:0000256" key="5">
    <source>
        <dbReference type="ARBA" id="ARBA00022448"/>
    </source>
</evidence>
<organism evidence="15 16">
    <name type="scientific">Cryptolaemus montrouzieri</name>
    <dbReference type="NCBI Taxonomy" id="559131"/>
    <lineage>
        <taxon>Eukaryota</taxon>
        <taxon>Metazoa</taxon>
        <taxon>Ecdysozoa</taxon>
        <taxon>Arthropoda</taxon>
        <taxon>Hexapoda</taxon>
        <taxon>Insecta</taxon>
        <taxon>Pterygota</taxon>
        <taxon>Neoptera</taxon>
        <taxon>Endopterygota</taxon>
        <taxon>Coleoptera</taxon>
        <taxon>Polyphaga</taxon>
        <taxon>Cucujiformia</taxon>
        <taxon>Coccinelloidea</taxon>
        <taxon>Coccinellidae</taxon>
        <taxon>Scymninae</taxon>
        <taxon>Scymnini</taxon>
        <taxon>Cryptolaemus</taxon>
    </lineage>
</organism>
<comment type="similarity">
    <text evidence="3">Belongs to the complex I NDUFB3 subunit family.</text>
</comment>
<dbReference type="AlphaFoldDB" id="A0ABD2P9D0"/>
<evidence type="ECO:0000256" key="2">
    <source>
        <dbReference type="ARBA" id="ARBA00004298"/>
    </source>
</evidence>
<dbReference type="PANTHER" id="PTHR15082:SF2">
    <property type="entry name" value="NADH DEHYDROGENASE [UBIQUINONE] 1 BETA SUBCOMPLEX SUBUNIT 3"/>
    <property type="match status" value="1"/>
</dbReference>
<evidence type="ECO:0000256" key="11">
    <source>
        <dbReference type="ARBA" id="ARBA00023128"/>
    </source>
</evidence>
<sequence>MGGHGHGHHGPPYTVPDYKIYQVKDIPLLVKTERALAAKGLKDPWLRNEVWRYDEKHWGTKKSRGLKLLRGFKFGFGAFVLTMVGTEIYDRTIGGDKHGHDHH</sequence>
<evidence type="ECO:0000256" key="3">
    <source>
        <dbReference type="ARBA" id="ARBA00005667"/>
    </source>
</evidence>
<evidence type="ECO:0000256" key="4">
    <source>
        <dbReference type="ARBA" id="ARBA00018680"/>
    </source>
</evidence>
<keyword evidence="8" id="KW-0999">Mitochondrion inner membrane</keyword>
<dbReference type="Pfam" id="PF08122">
    <property type="entry name" value="NDUF_B12"/>
    <property type="match status" value="1"/>
</dbReference>
<evidence type="ECO:0000313" key="15">
    <source>
        <dbReference type="EMBL" id="KAL3287425.1"/>
    </source>
</evidence>
<evidence type="ECO:0000256" key="12">
    <source>
        <dbReference type="ARBA" id="ARBA00023136"/>
    </source>
</evidence>
<evidence type="ECO:0000256" key="8">
    <source>
        <dbReference type="ARBA" id="ARBA00022792"/>
    </source>
</evidence>
<keyword evidence="6" id="KW-0679">Respiratory chain</keyword>
<evidence type="ECO:0000256" key="7">
    <source>
        <dbReference type="ARBA" id="ARBA00022692"/>
    </source>
</evidence>
<dbReference type="EMBL" id="JABFTP020000185">
    <property type="protein sequence ID" value="KAL3287425.1"/>
    <property type="molecule type" value="Genomic_DNA"/>
</dbReference>
<gene>
    <name evidence="15" type="ORF">HHI36_001897</name>
</gene>
<keyword evidence="11" id="KW-0496">Mitochondrion</keyword>
<accession>A0ABD2P9D0</accession>
<name>A0ABD2P9D0_9CUCU</name>
<evidence type="ECO:0000256" key="9">
    <source>
        <dbReference type="ARBA" id="ARBA00022982"/>
    </source>
</evidence>
<keyword evidence="16" id="KW-1185">Reference proteome</keyword>
<protein>
    <recommendedName>
        <fullName evidence="4">NADH dehydrogenase [ubiquinone] 1 beta subcomplex subunit 3</fullName>
    </recommendedName>
    <alternativeName>
        <fullName evidence="13">Complex I-B12</fullName>
    </alternativeName>
    <alternativeName>
        <fullName evidence="14">NADH-ubiquinone oxidoreductase B12 subunit</fullName>
    </alternativeName>
</protein>
<comment type="subcellular location">
    <subcellularLocation>
        <location evidence="2">Mitochondrion inner membrane</location>
        <topology evidence="2">Single-pass membrane protein</topology>
        <orientation evidence="2">Matrix side</orientation>
    </subcellularLocation>
</comment>
<proteinExistence type="inferred from homology"/>
<dbReference type="Proteomes" id="UP001516400">
    <property type="component" value="Unassembled WGS sequence"/>
</dbReference>
<evidence type="ECO:0000256" key="1">
    <source>
        <dbReference type="ARBA" id="ARBA00003195"/>
    </source>
</evidence>
<comment type="function">
    <text evidence="1">Accessory subunit of the mitochondrial membrane respiratory chain NADH dehydrogenase (Complex I), that is believed not to be involved in catalysis. Complex I functions in the transfer of electrons from NADH to the respiratory chain. The immediate electron acceptor for the enzyme is believed to be ubiquinone.</text>
</comment>
<keyword evidence="7" id="KW-0812">Transmembrane</keyword>
<dbReference type="GO" id="GO:0005743">
    <property type="term" value="C:mitochondrial inner membrane"/>
    <property type="evidence" value="ECO:0007669"/>
    <property type="project" value="UniProtKB-SubCell"/>
</dbReference>
<evidence type="ECO:0000256" key="6">
    <source>
        <dbReference type="ARBA" id="ARBA00022660"/>
    </source>
</evidence>
<dbReference type="InterPro" id="IPR012576">
    <property type="entry name" value="NDUFB3"/>
</dbReference>
<dbReference type="PANTHER" id="PTHR15082">
    <property type="entry name" value="NADH-UBIQUINONE OXIDOREDUCTASE B12 SUBUNIT"/>
    <property type="match status" value="1"/>
</dbReference>
<keyword evidence="12" id="KW-0472">Membrane</keyword>
<evidence type="ECO:0000313" key="16">
    <source>
        <dbReference type="Proteomes" id="UP001516400"/>
    </source>
</evidence>
<evidence type="ECO:0000256" key="13">
    <source>
        <dbReference type="ARBA" id="ARBA00030217"/>
    </source>
</evidence>
<evidence type="ECO:0000256" key="10">
    <source>
        <dbReference type="ARBA" id="ARBA00022989"/>
    </source>
</evidence>
<keyword evidence="5" id="KW-0813">Transport</keyword>